<organism evidence="3 4">
    <name type="scientific">Treponema lecithinolyticum ATCC 700332</name>
    <dbReference type="NCBI Taxonomy" id="1321815"/>
    <lineage>
        <taxon>Bacteria</taxon>
        <taxon>Pseudomonadati</taxon>
        <taxon>Spirochaetota</taxon>
        <taxon>Spirochaetia</taxon>
        <taxon>Spirochaetales</taxon>
        <taxon>Treponemataceae</taxon>
        <taxon>Treponema</taxon>
    </lineage>
</organism>
<protein>
    <submittedName>
        <fullName evidence="3">Uncharacterized protein</fullName>
    </submittedName>
</protein>
<evidence type="ECO:0000256" key="2">
    <source>
        <dbReference type="SAM" id="SignalP"/>
    </source>
</evidence>
<keyword evidence="4" id="KW-1185">Reference proteome</keyword>
<evidence type="ECO:0000256" key="1">
    <source>
        <dbReference type="SAM" id="MobiDB-lite"/>
    </source>
</evidence>
<evidence type="ECO:0000313" key="4">
    <source>
        <dbReference type="Proteomes" id="UP000016649"/>
    </source>
</evidence>
<keyword evidence="2" id="KW-0732">Signal</keyword>
<sequence>MKKLITLAAALSVALVCFAQTPTQYQPPVSSLLNDKTAGLFENQFDKQFSANADFGSYDQQFLYGGLGNPRKEGALLNGSVAVTNIMFGYYRPTAKPWSVFGSWGAEGDFSRQGSWKQEIGGVKTEFTPLGVFLFKKYTTNLQFLTALGGEKNLVIGGQFFMHSDFSALDPEHFSKTKIEGGIAAGTLELWNMAAANANPNSATNNFEIGMPLSFTKGATEHSARIFVNSNITNKDGSFKSTPDSGAKQEVKITDVEAYTKVGAKYEVSLPVRDREEDSWIIGGNFNIGFAGADYKKELEGPHPPAIKKGEKKYKTTVGGGFMLEGQRLFNFNIADSANFKIRPGVGFGYNGAHNSANAKKAEAYLTKAVDGAAETTHEDPKQWKSAHEVVTKFELPMGITIKPEKWVCGFMLGATPSVELTADVKYDEVMLDTGKIGSRTVAFKPEFKEEHVVGLTFDFAGGVHIDVYATGNLTELDKYTAQVFIPLGQPKAKAPKAKKGAEKTEAAKKN</sequence>
<accession>A0ABN0NW05</accession>
<proteinExistence type="predicted"/>
<dbReference type="RefSeq" id="WP_021686188.1">
    <property type="nucleotide sequence ID" value="NZ_KI260554.1"/>
</dbReference>
<evidence type="ECO:0000313" key="3">
    <source>
        <dbReference type="EMBL" id="ERJ91562.1"/>
    </source>
</evidence>
<reference evidence="3 4" key="1">
    <citation type="submission" date="2013-08" db="EMBL/GenBank/DDBJ databases">
        <authorList>
            <person name="Weinstock G."/>
            <person name="Sodergren E."/>
            <person name="Wylie T."/>
            <person name="Fulton L."/>
            <person name="Fulton R."/>
            <person name="Fronick C."/>
            <person name="O'Laughlin M."/>
            <person name="Godfrey J."/>
            <person name="Miner T."/>
            <person name="Herter B."/>
            <person name="Appelbaum E."/>
            <person name="Cordes M."/>
            <person name="Lek S."/>
            <person name="Wollam A."/>
            <person name="Pepin K.H."/>
            <person name="Palsikar V.B."/>
            <person name="Mitreva M."/>
            <person name="Wilson R.K."/>
        </authorList>
    </citation>
    <scope>NUCLEOTIDE SEQUENCE [LARGE SCALE GENOMIC DNA]</scope>
    <source>
        <strain evidence="3 4">ATCC 700332</strain>
    </source>
</reference>
<comment type="caution">
    <text evidence="3">The sequence shown here is derived from an EMBL/GenBank/DDBJ whole genome shotgun (WGS) entry which is preliminary data.</text>
</comment>
<gene>
    <name evidence="3" type="ORF">HMPREF9193_02015</name>
</gene>
<feature type="region of interest" description="Disordered" evidence="1">
    <location>
        <begin position="492"/>
        <end position="511"/>
    </location>
</feature>
<feature type="signal peptide" evidence="2">
    <location>
        <begin position="1"/>
        <end position="19"/>
    </location>
</feature>
<feature type="chain" id="PRO_5045471156" evidence="2">
    <location>
        <begin position="20"/>
        <end position="511"/>
    </location>
</feature>
<dbReference type="EMBL" id="AWVH01000044">
    <property type="protein sequence ID" value="ERJ91562.1"/>
    <property type="molecule type" value="Genomic_DNA"/>
</dbReference>
<dbReference type="Proteomes" id="UP000016649">
    <property type="component" value="Unassembled WGS sequence"/>
</dbReference>
<feature type="compositionally biased region" description="Basic and acidic residues" evidence="1">
    <location>
        <begin position="500"/>
        <end position="511"/>
    </location>
</feature>
<name>A0ABN0NW05_TRELE</name>